<dbReference type="Gene3D" id="3.40.50.1820">
    <property type="entry name" value="alpha/beta hydrolase"/>
    <property type="match status" value="1"/>
</dbReference>
<evidence type="ECO:0000313" key="1">
    <source>
        <dbReference type="EMBL" id="MFD1937353.1"/>
    </source>
</evidence>
<proteinExistence type="predicted"/>
<dbReference type="SUPFAM" id="SSF53474">
    <property type="entry name" value="alpha/beta-Hydrolases"/>
    <property type="match status" value="1"/>
</dbReference>
<reference evidence="2" key="1">
    <citation type="journal article" date="2019" name="Int. J. Syst. Evol. Microbiol.">
        <title>The Global Catalogue of Microorganisms (GCM) 10K type strain sequencing project: providing services to taxonomists for standard genome sequencing and annotation.</title>
        <authorList>
            <consortium name="The Broad Institute Genomics Platform"/>
            <consortium name="The Broad Institute Genome Sequencing Center for Infectious Disease"/>
            <person name="Wu L."/>
            <person name="Ma J."/>
        </authorList>
    </citation>
    <scope>NUCLEOTIDE SEQUENCE [LARGE SCALE GENOMIC DNA]</scope>
    <source>
        <strain evidence="2">ICMP 6774ER</strain>
    </source>
</reference>
<sequence>MAVFAHDITLPVRPIAERTSTITHWSESDRGGHFSAREMPDSFIDDVRVFLRDLR</sequence>
<evidence type="ECO:0000313" key="2">
    <source>
        <dbReference type="Proteomes" id="UP001597368"/>
    </source>
</evidence>
<dbReference type="InterPro" id="IPR029058">
    <property type="entry name" value="AB_hydrolase_fold"/>
</dbReference>
<keyword evidence="2" id="KW-1185">Reference proteome</keyword>
<dbReference type="EMBL" id="JBHUFV010000059">
    <property type="protein sequence ID" value="MFD1937353.1"/>
    <property type="molecule type" value="Genomic_DNA"/>
</dbReference>
<organism evidence="1 2">
    <name type="scientific">Nonomuraea mangrovi</name>
    <dbReference type="NCBI Taxonomy" id="2316207"/>
    <lineage>
        <taxon>Bacteria</taxon>
        <taxon>Bacillati</taxon>
        <taxon>Actinomycetota</taxon>
        <taxon>Actinomycetes</taxon>
        <taxon>Streptosporangiales</taxon>
        <taxon>Streptosporangiaceae</taxon>
        <taxon>Nonomuraea</taxon>
    </lineage>
</organism>
<comment type="caution">
    <text evidence="1">The sequence shown here is derived from an EMBL/GenBank/DDBJ whole genome shotgun (WGS) entry which is preliminary data.</text>
</comment>
<dbReference type="Proteomes" id="UP001597368">
    <property type="component" value="Unassembled WGS sequence"/>
</dbReference>
<evidence type="ECO:0008006" key="3">
    <source>
        <dbReference type="Google" id="ProtNLM"/>
    </source>
</evidence>
<protein>
    <recommendedName>
        <fullName evidence="3">Epoxide hydrolase</fullName>
    </recommendedName>
</protein>
<gene>
    <name evidence="1" type="ORF">ACFSKW_38380</name>
</gene>
<name>A0ABW4T5T4_9ACTN</name>
<accession>A0ABW4T5T4</accession>
<dbReference type="RefSeq" id="WP_379578457.1">
    <property type="nucleotide sequence ID" value="NZ_JBHUFV010000059.1"/>
</dbReference>